<dbReference type="EC" id="1.13.12.19" evidence="4"/>
<evidence type="ECO:0000256" key="7">
    <source>
        <dbReference type="ARBA" id="ARBA00031011"/>
    </source>
</evidence>
<accession>A0YB92</accession>
<name>A0YB92_9GAMM</name>
<dbReference type="InterPro" id="IPR044861">
    <property type="entry name" value="IPNS-like_FE2OG_OXY"/>
</dbReference>
<evidence type="ECO:0000256" key="6">
    <source>
        <dbReference type="ARBA" id="ARBA00022666"/>
    </source>
</evidence>
<dbReference type="GO" id="GO:0009693">
    <property type="term" value="P:ethylene biosynthetic process"/>
    <property type="evidence" value="ECO:0007669"/>
    <property type="project" value="UniProtKB-KW"/>
</dbReference>
<dbReference type="InterPro" id="IPR050231">
    <property type="entry name" value="Iron_ascorbate_oxido_reductase"/>
</dbReference>
<evidence type="ECO:0000256" key="3">
    <source>
        <dbReference type="ARBA" id="ARBA00012293"/>
    </source>
</evidence>
<organism evidence="13 14">
    <name type="scientific">marine gamma proteobacterium HTCC2143</name>
    <dbReference type="NCBI Taxonomy" id="247633"/>
    <lineage>
        <taxon>Bacteria</taxon>
        <taxon>Pseudomonadati</taxon>
        <taxon>Pseudomonadota</taxon>
        <taxon>Gammaproteobacteria</taxon>
        <taxon>Cellvibrionales</taxon>
        <taxon>Spongiibacteraceae</taxon>
        <taxon>BD1-7 clade</taxon>
    </lineage>
</organism>
<evidence type="ECO:0000313" key="14">
    <source>
        <dbReference type="Proteomes" id="UP000004931"/>
    </source>
</evidence>
<dbReference type="AlphaFoldDB" id="A0YB92"/>
<keyword evidence="11" id="KW-0408">Iron</keyword>
<sequence length="345" mass="39116">MSEPSTAPFSEWREAVVFDAEVLRGNGEVRDRELQRLLQAVERWGFFELQGHGIETQHMKALFAAQRAFFALPDAQKLSLRRTETNARGYNPRELTKNQIDAKEILDFGHKPDPTADDDAPVNRVVDGWNQMPEDAGICTPIWDWFGLCEPLAIEVYGWLLEAMGASDDLASLTRGHTSFLRLNAYSDAHRLTQSQTKGPDSPVPLGIHRHTDAGLLTLLVENGHHALQVLHDRQWHMIEPAPNAFIVNTGDMLQVLSNDRFVAPEHRVLGSVGSQYRLSAAYFFNPPYAQVIEALPCKPVDFSGHSNDDKPRYRGFTWEEFRRRRGAGDYQDLGEEVQISHYRI</sequence>
<dbReference type="InterPro" id="IPR027443">
    <property type="entry name" value="IPNS-like_sf"/>
</dbReference>
<dbReference type="EC" id="1.14.20.7" evidence="3"/>
<evidence type="ECO:0000256" key="9">
    <source>
        <dbReference type="ARBA" id="ARBA00047725"/>
    </source>
</evidence>
<comment type="caution">
    <text evidence="13">The sequence shown here is derived from an EMBL/GenBank/DDBJ whole genome shotgun (WGS) entry which is preliminary data.</text>
</comment>
<evidence type="ECO:0000256" key="2">
    <source>
        <dbReference type="ARBA" id="ARBA00004767"/>
    </source>
</evidence>
<dbReference type="Pfam" id="PF03171">
    <property type="entry name" value="2OG-FeII_Oxy"/>
    <property type="match status" value="1"/>
</dbReference>
<evidence type="ECO:0000256" key="8">
    <source>
        <dbReference type="ARBA" id="ARBA00031282"/>
    </source>
</evidence>
<proteinExistence type="inferred from homology"/>
<feature type="domain" description="Fe2OG dioxygenase" evidence="12">
    <location>
        <begin position="176"/>
        <end position="287"/>
    </location>
</feature>
<evidence type="ECO:0000256" key="5">
    <source>
        <dbReference type="ARBA" id="ARBA00019045"/>
    </source>
</evidence>
<dbReference type="Pfam" id="PF14226">
    <property type="entry name" value="DIOX_N"/>
    <property type="match status" value="1"/>
</dbReference>
<evidence type="ECO:0000313" key="13">
    <source>
        <dbReference type="EMBL" id="EAW31822.1"/>
    </source>
</evidence>
<dbReference type="SUPFAM" id="SSF51197">
    <property type="entry name" value="Clavaminate synthase-like"/>
    <property type="match status" value="1"/>
</dbReference>
<reference evidence="13 14" key="1">
    <citation type="journal article" date="2010" name="J. Bacteriol.">
        <title>Genome sequence of the oligotrophic marine Gammaproteobacterium HTCC2143, isolated from the Oregon Coast.</title>
        <authorList>
            <person name="Oh H.M."/>
            <person name="Kang I."/>
            <person name="Ferriera S."/>
            <person name="Giovannoni S.J."/>
            <person name="Cho J.C."/>
        </authorList>
    </citation>
    <scope>NUCLEOTIDE SEQUENCE [LARGE SCALE GENOMIC DNA]</scope>
    <source>
        <strain evidence="13 14">HTCC2143</strain>
    </source>
</reference>
<dbReference type="PROSITE" id="PS51471">
    <property type="entry name" value="FE2OG_OXY"/>
    <property type="match status" value="1"/>
</dbReference>
<protein>
    <recommendedName>
        <fullName evidence="5">2-oxoglutarate-dependent ethylene/succinate-forming enzyme</fullName>
        <ecNumber evidence="4">1.13.12.19</ecNumber>
        <ecNumber evidence="3">1.14.20.7</ecNumber>
    </recommendedName>
    <alternativeName>
        <fullName evidence="7">2-oxoglutarate dioxygenase (ethylene-forming)</fullName>
    </alternativeName>
    <alternativeName>
        <fullName evidence="8">2-oxoglutarate/L-arginine monooxygenase/decarboxylase (succinate-forming)</fullName>
    </alternativeName>
</protein>
<evidence type="ECO:0000256" key="1">
    <source>
        <dbReference type="ARBA" id="ARBA00001954"/>
    </source>
</evidence>
<evidence type="ECO:0000259" key="12">
    <source>
        <dbReference type="PROSITE" id="PS51471"/>
    </source>
</evidence>
<dbReference type="InterPro" id="IPR026992">
    <property type="entry name" value="DIOX_N"/>
</dbReference>
<keyword evidence="6" id="KW-0266">Ethylene biosynthesis</keyword>
<evidence type="ECO:0000256" key="10">
    <source>
        <dbReference type="ARBA" id="ARBA00049359"/>
    </source>
</evidence>
<dbReference type="STRING" id="247633.GP2143_05210"/>
<dbReference type="OrthoDB" id="21825at2"/>
<keyword evidence="11" id="KW-0479">Metal-binding</keyword>
<gene>
    <name evidence="13" type="ORF">GP2143_05210</name>
</gene>
<comment type="cofactor">
    <cofactor evidence="1">
        <name>Fe(2+)</name>
        <dbReference type="ChEBI" id="CHEBI:29033"/>
    </cofactor>
</comment>
<comment type="similarity">
    <text evidence="11">Belongs to the iron/ascorbate-dependent oxidoreductase family.</text>
</comment>
<dbReference type="GO" id="GO:0046872">
    <property type="term" value="F:metal ion binding"/>
    <property type="evidence" value="ECO:0007669"/>
    <property type="project" value="UniProtKB-KW"/>
</dbReference>
<keyword evidence="11" id="KW-0560">Oxidoreductase</keyword>
<dbReference type="Proteomes" id="UP000004931">
    <property type="component" value="Unassembled WGS sequence"/>
</dbReference>
<evidence type="ECO:0000256" key="4">
    <source>
        <dbReference type="ARBA" id="ARBA00012531"/>
    </source>
</evidence>
<dbReference type="InterPro" id="IPR005123">
    <property type="entry name" value="Oxoglu/Fe-dep_dioxygenase_dom"/>
</dbReference>
<dbReference type="eggNOG" id="COG3491">
    <property type="taxonomic scope" value="Bacteria"/>
</dbReference>
<comment type="pathway">
    <text evidence="2">Alkene biosynthesis; ethylene biosynthesis via 2-oxoglutarate.</text>
</comment>
<keyword evidence="14" id="KW-1185">Reference proteome</keyword>
<comment type="catalytic activity">
    <reaction evidence="10">
        <text>L-arginine + 2-oxoglutarate + O2 = guanidine + L-glutamate 5-semialdehyde + succinate + CO2</text>
        <dbReference type="Rhea" id="RHEA:31535"/>
        <dbReference type="ChEBI" id="CHEBI:15379"/>
        <dbReference type="ChEBI" id="CHEBI:16526"/>
        <dbReference type="ChEBI" id="CHEBI:16810"/>
        <dbReference type="ChEBI" id="CHEBI:30031"/>
        <dbReference type="ChEBI" id="CHEBI:30087"/>
        <dbReference type="ChEBI" id="CHEBI:32682"/>
        <dbReference type="ChEBI" id="CHEBI:58066"/>
        <dbReference type="EC" id="1.14.20.7"/>
    </reaction>
</comment>
<comment type="catalytic activity">
    <reaction evidence="9">
        <text>2-oxoglutarate + O2 + 2 H(+) = ethene + 3 CO2 + H2O</text>
        <dbReference type="Rhea" id="RHEA:31523"/>
        <dbReference type="ChEBI" id="CHEBI:15377"/>
        <dbReference type="ChEBI" id="CHEBI:15378"/>
        <dbReference type="ChEBI" id="CHEBI:15379"/>
        <dbReference type="ChEBI" id="CHEBI:16526"/>
        <dbReference type="ChEBI" id="CHEBI:16810"/>
        <dbReference type="ChEBI" id="CHEBI:18153"/>
        <dbReference type="EC" id="1.13.12.19"/>
    </reaction>
</comment>
<evidence type="ECO:0000256" key="11">
    <source>
        <dbReference type="RuleBase" id="RU003682"/>
    </source>
</evidence>
<dbReference type="GO" id="GO:0102276">
    <property type="term" value="F:2-oxoglutarate oxygenase/decarboxylase (ethylene-forming) activity"/>
    <property type="evidence" value="ECO:0007669"/>
    <property type="project" value="UniProtKB-EC"/>
</dbReference>
<dbReference type="EMBL" id="AAVT01000002">
    <property type="protein sequence ID" value="EAW31822.1"/>
    <property type="molecule type" value="Genomic_DNA"/>
</dbReference>
<dbReference type="PANTHER" id="PTHR47990">
    <property type="entry name" value="2-OXOGLUTARATE (2OG) AND FE(II)-DEPENDENT OXYGENASE SUPERFAMILY PROTEIN-RELATED"/>
    <property type="match status" value="1"/>
</dbReference>
<dbReference type="Gene3D" id="2.60.120.330">
    <property type="entry name" value="B-lactam Antibiotic, Isopenicillin N Synthase, Chain"/>
    <property type="match status" value="1"/>
</dbReference>
<dbReference type="PRINTS" id="PR00682">
    <property type="entry name" value="IPNSYNTHASE"/>
</dbReference>